<comment type="caution">
    <text evidence="1">The sequence shown here is derived from an EMBL/GenBank/DDBJ whole genome shotgun (WGS) entry which is preliminary data.</text>
</comment>
<evidence type="ECO:0000313" key="2">
    <source>
        <dbReference type="Proteomes" id="UP001157017"/>
    </source>
</evidence>
<gene>
    <name evidence="1" type="ORF">GCM10025868_30090</name>
</gene>
<name>A0ABQ6JK49_9ACTN</name>
<protein>
    <recommendedName>
        <fullName evidence="3">DUF1501 domain-containing protein</fullName>
    </recommendedName>
</protein>
<dbReference type="Proteomes" id="UP001157017">
    <property type="component" value="Unassembled WGS sequence"/>
</dbReference>
<proteinExistence type="predicted"/>
<sequence>MHAGLGSPGSGWMRDKLSDLATSLASFARDMGPTGLTKVTVVTLSEFGRRAGENGSGASTTGTATRC</sequence>
<reference evidence="2" key="1">
    <citation type="journal article" date="2019" name="Int. J. Syst. Evol. Microbiol.">
        <title>The Global Catalogue of Microorganisms (GCM) 10K type strain sequencing project: providing services to taxonomists for standard genome sequencing and annotation.</title>
        <authorList>
            <consortium name="The Broad Institute Genomics Platform"/>
            <consortium name="The Broad Institute Genome Sequencing Center for Infectious Disease"/>
            <person name="Wu L."/>
            <person name="Ma J."/>
        </authorList>
    </citation>
    <scope>NUCLEOTIDE SEQUENCE [LARGE SCALE GENOMIC DNA]</scope>
    <source>
        <strain evidence="2">NBRC 108730</strain>
    </source>
</reference>
<keyword evidence="2" id="KW-1185">Reference proteome</keyword>
<evidence type="ECO:0000313" key="1">
    <source>
        <dbReference type="EMBL" id="GMA87759.1"/>
    </source>
</evidence>
<evidence type="ECO:0008006" key="3">
    <source>
        <dbReference type="Google" id="ProtNLM"/>
    </source>
</evidence>
<dbReference type="EMBL" id="BSUZ01000001">
    <property type="protein sequence ID" value="GMA87759.1"/>
    <property type="molecule type" value="Genomic_DNA"/>
</dbReference>
<organism evidence="1 2">
    <name type="scientific">Angustibacter aerolatus</name>
    <dbReference type="NCBI Taxonomy" id="1162965"/>
    <lineage>
        <taxon>Bacteria</taxon>
        <taxon>Bacillati</taxon>
        <taxon>Actinomycetota</taxon>
        <taxon>Actinomycetes</taxon>
        <taxon>Kineosporiales</taxon>
        <taxon>Kineosporiaceae</taxon>
    </lineage>
</organism>
<accession>A0ABQ6JK49</accession>